<dbReference type="OrthoDB" id="9816309at2"/>
<evidence type="ECO:0000313" key="7">
    <source>
        <dbReference type="Proteomes" id="UP000190774"/>
    </source>
</evidence>
<organism evidence="6 7">
    <name type="scientific">Prosthecobacter debontii</name>
    <dbReference type="NCBI Taxonomy" id="48467"/>
    <lineage>
        <taxon>Bacteria</taxon>
        <taxon>Pseudomonadati</taxon>
        <taxon>Verrucomicrobiota</taxon>
        <taxon>Verrucomicrobiia</taxon>
        <taxon>Verrucomicrobiales</taxon>
        <taxon>Verrucomicrobiaceae</taxon>
        <taxon>Prosthecobacter</taxon>
    </lineage>
</organism>
<dbReference type="EMBL" id="FUYE01000002">
    <property type="protein sequence ID" value="SKA81709.1"/>
    <property type="molecule type" value="Genomic_DNA"/>
</dbReference>
<keyword evidence="2 6" id="KW-0808">Transferase</keyword>
<dbReference type="Gene3D" id="1.25.40.10">
    <property type="entry name" value="Tetratricopeptide repeat domain"/>
    <property type="match status" value="1"/>
</dbReference>
<dbReference type="InterPro" id="IPR050903">
    <property type="entry name" value="Bact_Chemotaxis_MeTrfase"/>
</dbReference>
<reference evidence="7" key="1">
    <citation type="submission" date="2017-02" db="EMBL/GenBank/DDBJ databases">
        <authorList>
            <person name="Varghese N."/>
            <person name="Submissions S."/>
        </authorList>
    </citation>
    <scope>NUCLEOTIDE SEQUENCE [LARGE SCALE GENOMIC DNA]</scope>
    <source>
        <strain evidence="7">ATCC 700200</strain>
    </source>
</reference>
<dbReference type="Proteomes" id="UP000190774">
    <property type="component" value="Unassembled WGS sequence"/>
</dbReference>
<keyword evidence="7" id="KW-1185">Reference proteome</keyword>
<evidence type="ECO:0000256" key="3">
    <source>
        <dbReference type="ARBA" id="ARBA00022691"/>
    </source>
</evidence>
<evidence type="ECO:0000256" key="1">
    <source>
        <dbReference type="ARBA" id="ARBA00022603"/>
    </source>
</evidence>
<feature type="region of interest" description="Disordered" evidence="4">
    <location>
        <begin position="327"/>
        <end position="350"/>
    </location>
</feature>
<keyword evidence="3" id="KW-0949">S-adenosyl-L-methionine</keyword>
<dbReference type="InterPro" id="IPR029063">
    <property type="entry name" value="SAM-dependent_MTases_sf"/>
</dbReference>
<dbReference type="InterPro" id="IPR000780">
    <property type="entry name" value="CheR_MeTrfase"/>
</dbReference>
<dbReference type="PANTHER" id="PTHR24422">
    <property type="entry name" value="CHEMOTAXIS PROTEIN METHYLTRANSFERASE"/>
    <property type="match status" value="1"/>
</dbReference>
<dbReference type="Pfam" id="PF01739">
    <property type="entry name" value="CheR"/>
    <property type="match status" value="1"/>
</dbReference>
<evidence type="ECO:0000256" key="2">
    <source>
        <dbReference type="ARBA" id="ARBA00022679"/>
    </source>
</evidence>
<dbReference type="PRINTS" id="PR00996">
    <property type="entry name" value="CHERMTFRASE"/>
</dbReference>
<accession>A0A1T4WWU1</accession>
<sequence length="481" mass="53683">MIIAAPKSQEWLSDPQFLPLKDWIIQRTGLSYYSSRETEFAAALERVFGQGKSRPSAGVLLSRIQSNASDLDALVEELTIGETFFFRHLEMFQALQSAVFPDILQRKAASKTLRIWSAGCSIGAEPYSIAILLREMLGMQFKDWSIQILGTDINRRFLRVAQAGAYDPWALRGMPPQILHHCFTQEGNKWRLTDRCRSGVTFRSHNLASDPFPNSPEGLAAFDLIICRNVMIYFDQAFIQKLAHQFHDSLSPGGWLAVGHAEPHTNTFRMFRTVNTKGAILYQRPTGGSEILESISTPAYPPPRTAWAPLPVTLPALEVASDRFSTPESPSPFLSESFLPKPDAAAESPPQSYPLEAAMQLADRGALLEALQACDTFLLNEPLSAAGHCCHGMILYQLSEWVAAERSIRRSLYLKRDLALAHYYLGLVQERQGHNAKKHYQNALDLLLDAQADDLVPLGQGLTVREFRSLLAMPETLAEAR</sequence>
<protein>
    <submittedName>
        <fullName evidence="6">Chemotaxis protein methyltransferase CheR</fullName>
    </submittedName>
</protein>
<feature type="compositionally biased region" description="Low complexity" evidence="4">
    <location>
        <begin position="327"/>
        <end position="340"/>
    </location>
</feature>
<evidence type="ECO:0000259" key="5">
    <source>
        <dbReference type="PROSITE" id="PS50123"/>
    </source>
</evidence>
<dbReference type="GO" id="GO:0032259">
    <property type="term" value="P:methylation"/>
    <property type="evidence" value="ECO:0007669"/>
    <property type="project" value="UniProtKB-KW"/>
</dbReference>
<evidence type="ECO:0000256" key="4">
    <source>
        <dbReference type="SAM" id="MobiDB-lite"/>
    </source>
</evidence>
<dbReference type="PANTHER" id="PTHR24422:SF19">
    <property type="entry name" value="CHEMOTAXIS PROTEIN METHYLTRANSFERASE"/>
    <property type="match status" value="1"/>
</dbReference>
<feature type="domain" description="CheR-type methyltransferase" evidence="5">
    <location>
        <begin position="12"/>
        <end position="287"/>
    </location>
</feature>
<dbReference type="PROSITE" id="PS50123">
    <property type="entry name" value="CHER"/>
    <property type="match status" value="1"/>
</dbReference>
<dbReference type="STRING" id="48467.SAMN02745166_00795"/>
<dbReference type="SMART" id="SM00138">
    <property type="entry name" value="MeTrc"/>
    <property type="match status" value="1"/>
</dbReference>
<dbReference type="Gene3D" id="3.40.50.150">
    <property type="entry name" value="Vaccinia Virus protein VP39"/>
    <property type="match status" value="1"/>
</dbReference>
<evidence type="ECO:0000313" key="6">
    <source>
        <dbReference type="EMBL" id="SKA81709.1"/>
    </source>
</evidence>
<dbReference type="RefSeq" id="WP_078811998.1">
    <property type="nucleotide sequence ID" value="NZ_FUYE01000002.1"/>
</dbReference>
<name>A0A1T4WWU1_9BACT</name>
<dbReference type="AlphaFoldDB" id="A0A1T4WWU1"/>
<gene>
    <name evidence="6" type="ORF">SAMN02745166_00795</name>
</gene>
<dbReference type="InterPro" id="IPR022642">
    <property type="entry name" value="CheR_C"/>
</dbReference>
<dbReference type="InterPro" id="IPR011990">
    <property type="entry name" value="TPR-like_helical_dom_sf"/>
</dbReference>
<dbReference type="GO" id="GO:0008757">
    <property type="term" value="F:S-adenosylmethionine-dependent methyltransferase activity"/>
    <property type="evidence" value="ECO:0007669"/>
    <property type="project" value="InterPro"/>
</dbReference>
<dbReference type="SUPFAM" id="SSF53335">
    <property type="entry name" value="S-adenosyl-L-methionine-dependent methyltransferases"/>
    <property type="match status" value="1"/>
</dbReference>
<dbReference type="CDD" id="cd02440">
    <property type="entry name" value="AdoMet_MTases"/>
    <property type="match status" value="1"/>
</dbReference>
<proteinExistence type="predicted"/>
<keyword evidence="1 6" id="KW-0489">Methyltransferase</keyword>
<dbReference type="SUPFAM" id="SSF48452">
    <property type="entry name" value="TPR-like"/>
    <property type="match status" value="1"/>
</dbReference>